<dbReference type="GO" id="GO:0016226">
    <property type="term" value="P:iron-sulfur cluster assembly"/>
    <property type="evidence" value="ECO:0007669"/>
    <property type="project" value="TreeGrafter"/>
</dbReference>
<evidence type="ECO:0000313" key="2">
    <source>
        <dbReference type="EMBL" id="CAD8212860.1"/>
    </source>
</evidence>
<dbReference type="OrthoDB" id="10264376at2759"/>
<reference evidence="2" key="1">
    <citation type="submission" date="2021-01" db="EMBL/GenBank/DDBJ databases">
        <authorList>
            <consortium name="Genoscope - CEA"/>
            <person name="William W."/>
        </authorList>
    </citation>
    <scope>NUCLEOTIDE SEQUENCE</scope>
</reference>
<protein>
    <recommendedName>
        <fullName evidence="4">WD domain, G-beta repeat protein</fullName>
    </recommendedName>
</protein>
<keyword evidence="1" id="KW-0853">WD repeat</keyword>
<organism evidence="2 3">
    <name type="scientific">Paramecium pentaurelia</name>
    <dbReference type="NCBI Taxonomy" id="43138"/>
    <lineage>
        <taxon>Eukaryota</taxon>
        <taxon>Sar</taxon>
        <taxon>Alveolata</taxon>
        <taxon>Ciliophora</taxon>
        <taxon>Intramacronucleata</taxon>
        <taxon>Oligohymenophorea</taxon>
        <taxon>Peniculida</taxon>
        <taxon>Parameciidae</taxon>
        <taxon>Paramecium</taxon>
    </lineage>
</organism>
<name>A0A8S1YFY9_9CILI</name>
<accession>A0A8S1YFY9</accession>
<proteinExistence type="predicted"/>
<dbReference type="InterPro" id="IPR001680">
    <property type="entry name" value="WD40_rpt"/>
</dbReference>
<dbReference type="GO" id="GO:0097361">
    <property type="term" value="C:cytosolic [4Fe-4S] assembly targeting complex"/>
    <property type="evidence" value="ECO:0007669"/>
    <property type="project" value="TreeGrafter"/>
</dbReference>
<dbReference type="AlphaFoldDB" id="A0A8S1YFY9"/>
<sequence>MIKPQMIENLEDFKCMCMRYSPVTHLILDYQCPQEERLICEQCYTEKNQYVLKMKINDFKIYLDNQQRNKLATFVTYVQKQKNIIESIQQCLQTIKQNFMEKIDQFFNITFEWIQSLENQKTIEAQYSFLQEIEKFIENQKDPKITNYDPQYQAQIKDLNTFYVNSVQSQLNQLQVICAYTDIKSYLRDIDDYSKKEWNLNLERISGMKLQEATVSFAMTFNKNNSLLLMSLGSLIKVFNFSRGEVKQIQTISHILRNVTSLNIFENESLFLSTSHDSFLRLESLNLLQRPKYLQKLKGHMDGVLCCKINPLNTVIISGSIDKTIKFWSQSSNSSWQCFQTINELNGAVYDLSINPEGNQVISCGFSNFILVIEQKELNNWMVKQMIQANQIGSKLCYISNNKFVFQPSISQILEFYILNKETGEYSLTQELKQSYIKNISQGDSRQPIIYNFNKGFIMKQAGQVLNFIKISDNTNQLKYYQAHVDQFNDTYIQGTLNNEGAILATWTKKSSCLTIWRCSF</sequence>
<dbReference type="EMBL" id="CAJJDO010000171">
    <property type="protein sequence ID" value="CAD8212860.1"/>
    <property type="molecule type" value="Genomic_DNA"/>
</dbReference>
<dbReference type="Pfam" id="PF00400">
    <property type="entry name" value="WD40"/>
    <property type="match status" value="1"/>
</dbReference>
<dbReference type="PANTHER" id="PTHR19920:SF0">
    <property type="entry name" value="CYTOSOLIC IRON-SULFUR PROTEIN ASSEMBLY PROTEIN CIAO1-RELATED"/>
    <property type="match status" value="1"/>
</dbReference>
<feature type="repeat" description="WD" evidence="1">
    <location>
        <begin position="297"/>
        <end position="329"/>
    </location>
</feature>
<dbReference type="PROSITE" id="PS50082">
    <property type="entry name" value="WD_REPEATS_2"/>
    <property type="match status" value="1"/>
</dbReference>
<keyword evidence="3" id="KW-1185">Reference proteome</keyword>
<evidence type="ECO:0008006" key="4">
    <source>
        <dbReference type="Google" id="ProtNLM"/>
    </source>
</evidence>
<dbReference type="Proteomes" id="UP000689195">
    <property type="component" value="Unassembled WGS sequence"/>
</dbReference>
<dbReference type="PANTHER" id="PTHR19920">
    <property type="entry name" value="WD40 PROTEIN CIAO1"/>
    <property type="match status" value="1"/>
</dbReference>
<evidence type="ECO:0000313" key="3">
    <source>
        <dbReference type="Proteomes" id="UP000689195"/>
    </source>
</evidence>
<gene>
    <name evidence="2" type="ORF">PPENT_87.1.T1710064</name>
</gene>
<comment type="caution">
    <text evidence="2">The sequence shown here is derived from an EMBL/GenBank/DDBJ whole genome shotgun (WGS) entry which is preliminary data.</text>
</comment>
<evidence type="ECO:0000256" key="1">
    <source>
        <dbReference type="PROSITE-ProRule" id="PRU00221"/>
    </source>
</evidence>
<dbReference type="SMART" id="SM00320">
    <property type="entry name" value="WD40"/>
    <property type="match status" value="3"/>
</dbReference>
<dbReference type="PROSITE" id="PS50294">
    <property type="entry name" value="WD_REPEATS_REGION"/>
    <property type="match status" value="1"/>
</dbReference>